<dbReference type="CDD" id="cd04301">
    <property type="entry name" value="NAT_SF"/>
    <property type="match status" value="1"/>
</dbReference>
<dbReference type="Gene3D" id="3.40.630.30">
    <property type="match status" value="1"/>
</dbReference>
<dbReference type="PANTHER" id="PTHR43792:SF9">
    <property type="entry name" value="RIBOSOMAL-PROTEIN-ALANINE ACETYLTRANSFERASE"/>
    <property type="match status" value="1"/>
</dbReference>
<dbReference type="Pfam" id="PF13302">
    <property type="entry name" value="Acetyltransf_3"/>
    <property type="match status" value="1"/>
</dbReference>
<accession>A0A2W6NBZ3</accession>
<feature type="domain" description="N-acetyltransferase" evidence="1">
    <location>
        <begin position="14"/>
        <end position="170"/>
    </location>
</feature>
<dbReference type="InterPro" id="IPR016181">
    <property type="entry name" value="Acyl_CoA_acyltransferase"/>
</dbReference>
<dbReference type="PROSITE" id="PS51186">
    <property type="entry name" value="GNAT"/>
    <property type="match status" value="1"/>
</dbReference>
<gene>
    <name evidence="2" type="ORF">DN757_23485</name>
</gene>
<dbReference type="InterPro" id="IPR000182">
    <property type="entry name" value="GNAT_dom"/>
</dbReference>
<dbReference type="InterPro" id="IPR051531">
    <property type="entry name" value="N-acetyltransferase"/>
</dbReference>
<keyword evidence="2" id="KW-0808">Transferase</keyword>
<sequence length="184" mass="21593">MILNSFPVLITEKINLRQLRLEDAAELFDYFSKNEVTEFYDLESFIELKQAEELIRHWNDRFIKLEGMRWGITYPAEDKVIGTCGFHHWSKEHFKAEIGYELAPEHWRKGIMTGVIERVVQYGFKELGLHRIEAFVDPKHIASRKLLEKAGFTEEGTLRDCFYEKGKFVDAVVFGILSKDTKKT</sequence>
<organism evidence="2 3">
    <name type="scientific">Paenibacillus silvae</name>
    <dbReference type="NCBI Taxonomy" id="1325358"/>
    <lineage>
        <taxon>Bacteria</taxon>
        <taxon>Bacillati</taxon>
        <taxon>Bacillota</taxon>
        <taxon>Bacilli</taxon>
        <taxon>Bacillales</taxon>
        <taxon>Paenibacillaceae</taxon>
        <taxon>Paenibacillus</taxon>
    </lineage>
</organism>
<proteinExistence type="predicted"/>
<dbReference type="GO" id="GO:0008999">
    <property type="term" value="F:protein-N-terminal-alanine acetyltransferase activity"/>
    <property type="evidence" value="ECO:0007669"/>
    <property type="project" value="TreeGrafter"/>
</dbReference>
<dbReference type="SUPFAM" id="SSF55729">
    <property type="entry name" value="Acyl-CoA N-acyltransferases (Nat)"/>
    <property type="match status" value="1"/>
</dbReference>
<comment type="caution">
    <text evidence="2">The sequence shown here is derived from an EMBL/GenBank/DDBJ whole genome shotgun (WGS) entry which is preliminary data.</text>
</comment>
<dbReference type="GO" id="GO:0005737">
    <property type="term" value="C:cytoplasm"/>
    <property type="evidence" value="ECO:0007669"/>
    <property type="project" value="TreeGrafter"/>
</dbReference>
<evidence type="ECO:0000313" key="3">
    <source>
        <dbReference type="Proteomes" id="UP000249204"/>
    </source>
</evidence>
<evidence type="ECO:0000259" key="1">
    <source>
        <dbReference type="PROSITE" id="PS51186"/>
    </source>
</evidence>
<name>A0A2W6NBZ3_9BACL</name>
<dbReference type="EMBL" id="QKWW01000074">
    <property type="protein sequence ID" value="PZT53291.1"/>
    <property type="molecule type" value="Genomic_DNA"/>
</dbReference>
<reference evidence="2 3" key="1">
    <citation type="submission" date="2018-06" db="EMBL/GenBank/DDBJ databases">
        <title>Isolation of heavy metals resistant Paenibacillus silvae NC2 from Gold-Copper mine in ZiJin, China.</title>
        <authorList>
            <person name="Xu J."/>
            <person name="Mazhar H.S."/>
            <person name="Rensing C."/>
        </authorList>
    </citation>
    <scope>NUCLEOTIDE SEQUENCE [LARGE SCALE GENOMIC DNA]</scope>
    <source>
        <strain evidence="2 3">NC2</strain>
    </source>
</reference>
<dbReference type="AlphaFoldDB" id="A0A2W6NBZ3"/>
<evidence type="ECO:0000313" key="2">
    <source>
        <dbReference type="EMBL" id="PZT53291.1"/>
    </source>
</evidence>
<dbReference type="Proteomes" id="UP000249204">
    <property type="component" value="Unassembled WGS sequence"/>
</dbReference>
<dbReference type="PANTHER" id="PTHR43792">
    <property type="entry name" value="GNAT FAMILY, PUTATIVE (AFU_ORTHOLOGUE AFUA_3G00765)-RELATED-RELATED"/>
    <property type="match status" value="1"/>
</dbReference>
<protein>
    <submittedName>
        <fullName evidence="2">GNAT family N-acetyltransferase</fullName>
    </submittedName>
</protein>